<dbReference type="InterPro" id="IPR053984">
    <property type="entry name" value="GPR128_N"/>
</dbReference>
<gene>
    <name evidence="2" type="ORF">G0U57_015467</name>
</gene>
<accession>A0A8T1T134</accession>
<dbReference type="Proteomes" id="UP000765507">
    <property type="component" value="Unassembled WGS sequence"/>
</dbReference>
<feature type="non-terminal residue" evidence="2">
    <location>
        <position position="1"/>
    </location>
</feature>
<reference evidence="2 3" key="1">
    <citation type="journal article" date="2020" name="G3 (Bethesda)">
        <title>Draft Genome of the Common Snapping Turtle, Chelydra serpentina, a Model for Phenotypic Plasticity in Reptiles.</title>
        <authorList>
            <person name="Das D."/>
            <person name="Singh S.K."/>
            <person name="Bierstedt J."/>
            <person name="Erickson A."/>
            <person name="Galli G.L.J."/>
            <person name="Crossley D.A. 2nd"/>
            <person name="Rhen T."/>
        </authorList>
    </citation>
    <scope>NUCLEOTIDE SEQUENCE [LARGE SCALE GENOMIC DNA]</scope>
    <source>
        <strain evidence="2">KW</strain>
    </source>
</reference>
<proteinExistence type="predicted"/>
<feature type="non-terminal residue" evidence="2">
    <location>
        <position position="81"/>
    </location>
</feature>
<evidence type="ECO:0000313" key="3">
    <source>
        <dbReference type="Proteomes" id="UP000765507"/>
    </source>
</evidence>
<keyword evidence="3" id="KW-1185">Reference proteome</keyword>
<comment type="caution">
    <text evidence="2">The sequence shown here is derived from an EMBL/GenBank/DDBJ whole genome shotgun (WGS) entry which is preliminary data.</text>
</comment>
<name>A0A8T1T134_CHESE</name>
<sequence length="81" mass="9306">AVLWILCIWQLVLRFKPETASSSTSPPPCENKGVYKNGFCLCTEEWTGQRCEIVNFCENSIYSVNTSENFTFTRIIVDRYG</sequence>
<dbReference type="Pfam" id="PF22257">
    <property type="entry name" value="GPR128_N"/>
    <property type="match status" value="1"/>
</dbReference>
<evidence type="ECO:0000313" key="2">
    <source>
        <dbReference type="EMBL" id="KAG6935216.1"/>
    </source>
</evidence>
<feature type="domain" description="GPR128 N-terminal" evidence="1">
    <location>
        <begin position="35"/>
        <end position="81"/>
    </location>
</feature>
<keyword evidence="2" id="KW-0675">Receptor</keyword>
<dbReference type="OrthoDB" id="1100386at2759"/>
<dbReference type="EMBL" id="JAHGAV010000047">
    <property type="protein sequence ID" value="KAG6935216.1"/>
    <property type="molecule type" value="Genomic_DNA"/>
</dbReference>
<protein>
    <submittedName>
        <fullName evidence="2">Adhesion G protein-coupled receptor G7</fullName>
    </submittedName>
</protein>
<dbReference type="AlphaFoldDB" id="A0A8T1T134"/>
<dbReference type="Gene3D" id="2.10.25.10">
    <property type="entry name" value="Laminin"/>
    <property type="match status" value="1"/>
</dbReference>
<dbReference type="SUPFAM" id="SSF57196">
    <property type="entry name" value="EGF/Laminin"/>
    <property type="match status" value="1"/>
</dbReference>
<organism evidence="2 3">
    <name type="scientific">Chelydra serpentina</name>
    <name type="common">Snapping turtle</name>
    <name type="synonym">Testudo serpentina</name>
    <dbReference type="NCBI Taxonomy" id="8475"/>
    <lineage>
        <taxon>Eukaryota</taxon>
        <taxon>Metazoa</taxon>
        <taxon>Chordata</taxon>
        <taxon>Craniata</taxon>
        <taxon>Vertebrata</taxon>
        <taxon>Euteleostomi</taxon>
        <taxon>Archelosauria</taxon>
        <taxon>Testudinata</taxon>
        <taxon>Testudines</taxon>
        <taxon>Cryptodira</taxon>
        <taxon>Durocryptodira</taxon>
        <taxon>Americhelydia</taxon>
        <taxon>Chelydroidea</taxon>
        <taxon>Chelydridae</taxon>
        <taxon>Chelydra</taxon>
    </lineage>
</organism>
<evidence type="ECO:0000259" key="1">
    <source>
        <dbReference type="Pfam" id="PF22257"/>
    </source>
</evidence>